<evidence type="ECO:0000313" key="7">
    <source>
        <dbReference type="EMBL" id="KAA1094533.1"/>
    </source>
</evidence>
<dbReference type="AlphaFoldDB" id="A0A5B0P035"/>
<keyword evidence="5" id="KW-0732">Signal</keyword>
<comment type="caution">
    <text evidence="7">The sequence shown here is derived from an EMBL/GenBank/DDBJ whole genome shotgun (WGS) entry which is preliminary data.</text>
</comment>
<dbReference type="PANTHER" id="PTHR45798">
    <property type="entry name" value="RING-H2 FINGER PROTEIN ATL61-RELATED-RELATED"/>
    <property type="match status" value="1"/>
</dbReference>
<dbReference type="OrthoDB" id="8062037at2759"/>
<dbReference type="PROSITE" id="PS50089">
    <property type="entry name" value="ZF_RING_2"/>
    <property type="match status" value="1"/>
</dbReference>
<evidence type="ECO:0000256" key="4">
    <source>
        <dbReference type="PROSITE-ProRule" id="PRU00175"/>
    </source>
</evidence>
<accession>A0A5B0P035</accession>
<keyword evidence="8" id="KW-1185">Reference proteome</keyword>
<dbReference type="Pfam" id="PF13639">
    <property type="entry name" value="zf-RING_2"/>
    <property type="match status" value="1"/>
</dbReference>
<dbReference type="Gene3D" id="3.30.40.10">
    <property type="entry name" value="Zinc/RING finger domain, C3HC4 (zinc finger)"/>
    <property type="match status" value="1"/>
</dbReference>
<reference evidence="7 8" key="1">
    <citation type="submission" date="2019-05" db="EMBL/GenBank/DDBJ databases">
        <title>Emergence of the Ug99 lineage of the wheat stem rust pathogen through somatic hybridization.</title>
        <authorList>
            <person name="Li F."/>
            <person name="Upadhyaya N.M."/>
            <person name="Sperschneider J."/>
            <person name="Matny O."/>
            <person name="Nguyen-Phuc H."/>
            <person name="Mago R."/>
            <person name="Raley C."/>
            <person name="Miller M.E."/>
            <person name="Silverstein K.A.T."/>
            <person name="Henningsen E."/>
            <person name="Hirsch C.D."/>
            <person name="Visser B."/>
            <person name="Pretorius Z.A."/>
            <person name="Steffenson B.J."/>
            <person name="Schwessinger B."/>
            <person name="Dodds P.N."/>
            <person name="Figueroa M."/>
        </authorList>
    </citation>
    <scope>NUCLEOTIDE SEQUENCE [LARGE SCALE GENOMIC DNA]</scope>
    <source>
        <strain evidence="7">21-0</strain>
    </source>
</reference>
<gene>
    <name evidence="7" type="ORF">PGT21_024229</name>
</gene>
<name>A0A5B0P035_PUCGR</name>
<evidence type="ECO:0000313" key="8">
    <source>
        <dbReference type="Proteomes" id="UP000324748"/>
    </source>
</evidence>
<sequence length="209" mass="23676">MNLPKYTSKLLSINFVTLICLIKISLQVFIPHESSSGVEDVSESVGQVNEVTSNPRFVSSDTNCAICIEELQRDKDNIQIGTLEGCGHSFHRTCADPWLKSKGTCPTCRKTYYEGYSYKDDPKIYQVNVQASQSIVQPVLDRVRVLLDNIDLEGLRDLFQTNYNPERHDIQLPPNLHDQTPQELAGNLDETELRRLLAIISGYIGNRIY</sequence>
<keyword evidence="3" id="KW-0862">Zinc</keyword>
<evidence type="ECO:0000259" key="6">
    <source>
        <dbReference type="PROSITE" id="PS50089"/>
    </source>
</evidence>
<evidence type="ECO:0000256" key="5">
    <source>
        <dbReference type="SAM" id="SignalP"/>
    </source>
</evidence>
<keyword evidence="2 4" id="KW-0863">Zinc-finger</keyword>
<evidence type="ECO:0000256" key="1">
    <source>
        <dbReference type="ARBA" id="ARBA00022723"/>
    </source>
</evidence>
<protein>
    <recommendedName>
        <fullName evidence="6">RING-type domain-containing protein</fullName>
    </recommendedName>
</protein>
<evidence type="ECO:0000256" key="2">
    <source>
        <dbReference type="ARBA" id="ARBA00022771"/>
    </source>
</evidence>
<dbReference type="InterPro" id="IPR013083">
    <property type="entry name" value="Znf_RING/FYVE/PHD"/>
</dbReference>
<dbReference type="InterPro" id="IPR052788">
    <property type="entry name" value="RING-type_E3_ligase_ATL"/>
</dbReference>
<proteinExistence type="predicted"/>
<dbReference type="InterPro" id="IPR001841">
    <property type="entry name" value="Znf_RING"/>
</dbReference>
<dbReference type="GO" id="GO:0008270">
    <property type="term" value="F:zinc ion binding"/>
    <property type="evidence" value="ECO:0007669"/>
    <property type="project" value="UniProtKB-KW"/>
</dbReference>
<dbReference type="PANTHER" id="PTHR45798:SF97">
    <property type="entry name" value="ALCOHOL-SENSITIVE RING FINGER PROTEIN 1"/>
    <property type="match status" value="1"/>
</dbReference>
<feature type="signal peptide" evidence="5">
    <location>
        <begin position="1"/>
        <end position="27"/>
    </location>
</feature>
<evidence type="ECO:0000256" key="3">
    <source>
        <dbReference type="ARBA" id="ARBA00022833"/>
    </source>
</evidence>
<dbReference type="EMBL" id="VSWC01000079">
    <property type="protein sequence ID" value="KAA1094533.1"/>
    <property type="molecule type" value="Genomic_DNA"/>
</dbReference>
<feature type="domain" description="RING-type" evidence="6">
    <location>
        <begin position="64"/>
        <end position="109"/>
    </location>
</feature>
<dbReference type="Proteomes" id="UP000324748">
    <property type="component" value="Unassembled WGS sequence"/>
</dbReference>
<organism evidence="7 8">
    <name type="scientific">Puccinia graminis f. sp. tritici</name>
    <dbReference type="NCBI Taxonomy" id="56615"/>
    <lineage>
        <taxon>Eukaryota</taxon>
        <taxon>Fungi</taxon>
        <taxon>Dikarya</taxon>
        <taxon>Basidiomycota</taxon>
        <taxon>Pucciniomycotina</taxon>
        <taxon>Pucciniomycetes</taxon>
        <taxon>Pucciniales</taxon>
        <taxon>Pucciniaceae</taxon>
        <taxon>Puccinia</taxon>
    </lineage>
</organism>
<keyword evidence="1" id="KW-0479">Metal-binding</keyword>
<dbReference type="SMART" id="SM00184">
    <property type="entry name" value="RING"/>
    <property type="match status" value="1"/>
</dbReference>
<dbReference type="SUPFAM" id="SSF57850">
    <property type="entry name" value="RING/U-box"/>
    <property type="match status" value="1"/>
</dbReference>
<feature type="chain" id="PRO_5022958784" description="RING-type domain-containing protein" evidence="5">
    <location>
        <begin position="28"/>
        <end position="209"/>
    </location>
</feature>